<dbReference type="InterPro" id="IPR019887">
    <property type="entry name" value="Tscrpt_reg_AsnC/Lrp_C"/>
</dbReference>
<name>A0A8J3Q694_9ACTN</name>
<dbReference type="InterPro" id="IPR000485">
    <property type="entry name" value="AsnC-type_HTH_dom"/>
</dbReference>
<dbReference type="Pfam" id="PF13412">
    <property type="entry name" value="HTH_24"/>
    <property type="match status" value="1"/>
</dbReference>
<keyword evidence="3" id="KW-0804">Transcription</keyword>
<proteinExistence type="predicted"/>
<dbReference type="PROSITE" id="PS00519">
    <property type="entry name" value="HTH_ASNC_1"/>
    <property type="match status" value="1"/>
</dbReference>
<dbReference type="PRINTS" id="PR00033">
    <property type="entry name" value="HTHASNC"/>
</dbReference>
<dbReference type="Gene3D" id="1.10.10.10">
    <property type="entry name" value="Winged helix-like DNA-binding domain superfamily/Winged helix DNA-binding domain"/>
    <property type="match status" value="1"/>
</dbReference>
<feature type="domain" description="HTH asnC-type" evidence="4">
    <location>
        <begin position="10"/>
        <end position="71"/>
    </location>
</feature>
<keyword evidence="6" id="KW-1185">Reference proteome</keyword>
<evidence type="ECO:0000313" key="6">
    <source>
        <dbReference type="Proteomes" id="UP000612899"/>
    </source>
</evidence>
<dbReference type="InterPro" id="IPR036388">
    <property type="entry name" value="WH-like_DNA-bd_sf"/>
</dbReference>
<gene>
    <name evidence="5" type="ORF">Rhe02_21240</name>
</gene>
<evidence type="ECO:0000256" key="3">
    <source>
        <dbReference type="ARBA" id="ARBA00023163"/>
    </source>
</evidence>
<dbReference type="InterPro" id="IPR019888">
    <property type="entry name" value="Tscrpt_reg_AsnC-like"/>
</dbReference>
<accession>A0A8J3Q694</accession>
<dbReference type="SUPFAM" id="SSF46785">
    <property type="entry name" value="Winged helix' DNA-binding domain"/>
    <property type="match status" value="1"/>
</dbReference>
<keyword evidence="1" id="KW-0805">Transcription regulation</keyword>
<protein>
    <submittedName>
        <fullName evidence="5">AsnC family transcriptional regulator</fullName>
    </submittedName>
</protein>
<dbReference type="CDD" id="cd00090">
    <property type="entry name" value="HTH_ARSR"/>
    <property type="match status" value="1"/>
</dbReference>
<dbReference type="InterPro" id="IPR019885">
    <property type="entry name" value="Tscrpt_reg_HTH_AsnC-type_CS"/>
</dbReference>
<evidence type="ECO:0000313" key="5">
    <source>
        <dbReference type="EMBL" id="GIH04057.1"/>
    </source>
</evidence>
<dbReference type="PANTHER" id="PTHR30154">
    <property type="entry name" value="LEUCINE-RESPONSIVE REGULATORY PROTEIN"/>
    <property type="match status" value="1"/>
</dbReference>
<comment type="caution">
    <text evidence="5">The sequence shown here is derived from an EMBL/GenBank/DDBJ whole genome shotgun (WGS) entry which is preliminary data.</text>
</comment>
<dbReference type="SMART" id="SM00344">
    <property type="entry name" value="HTH_ASNC"/>
    <property type="match status" value="1"/>
</dbReference>
<dbReference type="InterPro" id="IPR011991">
    <property type="entry name" value="ArsR-like_HTH"/>
</dbReference>
<keyword evidence="2" id="KW-0238">DNA-binding</keyword>
<dbReference type="GO" id="GO:0005829">
    <property type="term" value="C:cytosol"/>
    <property type="evidence" value="ECO:0007669"/>
    <property type="project" value="TreeGrafter"/>
</dbReference>
<evidence type="ECO:0000259" key="4">
    <source>
        <dbReference type="PROSITE" id="PS50956"/>
    </source>
</evidence>
<dbReference type="Proteomes" id="UP000612899">
    <property type="component" value="Unassembled WGS sequence"/>
</dbReference>
<dbReference type="InterPro" id="IPR011008">
    <property type="entry name" value="Dimeric_a/b-barrel"/>
</dbReference>
<dbReference type="EMBL" id="BONY01000010">
    <property type="protein sequence ID" value="GIH04057.1"/>
    <property type="molecule type" value="Genomic_DNA"/>
</dbReference>
<dbReference type="Gene3D" id="3.30.70.920">
    <property type="match status" value="1"/>
</dbReference>
<dbReference type="AlphaFoldDB" id="A0A8J3Q694"/>
<dbReference type="PROSITE" id="PS50956">
    <property type="entry name" value="HTH_ASNC_2"/>
    <property type="match status" value="1"/>
</dbReference>
<dbReference type="GO" id="GO:0043565">
    <property type="term" value="F:sequence-specific DNA binding"/>
    <property type="evidence" value="ECO:0007669"/>
    <property type="project" value="InterPro"/>
</dbReference>
<dbReference type="PANTHER" id="PTHR30154:SF53">
    <property type="entry name" value="HTH-TYPE TRANSCRIPTIONAL REGULATOR LRPC"/>
    <property type="match status" value="1"/>
</dbReference>
<sequence>MPKDPRSKLLDAVNLQLLSELQDNPRLPMSELARRVGMSAPAVTERVQRLETAGVIVGYRMDIDPAALGMQVTALVRIRPGPGQLPKITRAAQKTAQVVECHRITGEDCLLLKVHAPSIGELEEVLDQFLLFGQTTTSIVISTPVAARPLPLPAAPPD</sequence>
<dbReference type="InterPro" id="IPR036390">
    <property type="entry name" value="WH_DNA-bd_sf"/>
</dbReference>
<evidence type="ECO:0000256" key="2">
    <source>
        <dbReference type="ARBA" id="ARBA00023125"/>
    </source>
</evidence>
<dbReference type="GO" id="GO:0043200">
    <property type="term" value="P:response to amino acid"/>
    <property type="evidence" value="ECO:0007669"/>
    <property type="project" value="TreeGrafter"/>
</dbReference>
<reference evidence="5" key="1">
    <citation type="submission" date="2021-01" db="EMBL/GenBank/DDBJ databases">
        <title>Whole genome shotgun sequence of Rhizocola hellebori NBRC 109834.</title>
        <authorList>
            <person name="Komaki H."/>
            <person name="Tamura T."/>
        </authorList>
    </citation>
    <scope>NUCLEOTIDE SEQUENCE</scope>
    <source>
        <strain evidence="5">NBRC 109834</strain>
    </source>
</reference>
<dbReference type="Pfam" id="PF01037">
    <property type="entry name" value="AsnC_trans_reg"/>
    <property type="match status" value="1"/>
</dbReference>
<dbReference type="SUPFAM" id="SSF54909">
    <property type="entry name" value="Dimeric alpha+beta barrel"/>
    <property type="match status" value="1"/>
</dbReference>
<evidence type="ECO:0000256" key="1">
    <source>
        <dbReference type="ARBA" id="ARBA00023015"/>
    </source>
</evidence>
<organism evidence="5 6">
    <name type="scientific">Rhizocola hellebori</name>
    <dbReference type="NCBI Taxonomy" id="1392758"/>
    <lineage>
        <taxon>Bacteria</taxon>
        <taxon>Bacillati</taxon>
        <taxon>Actinomycetota</taxon>
        <taxon>Actinomycetes</taxon>
        <taxon>Micromonosporales</taxon>
        <taxon>Micromonosporaceae</taxon>
        <taxon>Rhizocola</taxon>
    </lineage>
</organism>